<sequence length="515" mass="59520">MKSLTVFLMTFCFCFHLWAADRADPLERIIHLPKQKTTVYNWLNEIGDMAGYNFIYDSKLVANDRPVKLPAEDCSVRDAVYKVLGSTVFLLKVVEKYIVIDRPASPKESVTVPVQEKDTLQPIVVSGAVYDKLDNMPVADCAVTIYGTGIGTVANSNGQFMLKIPYDMRREQLRISHLGYETQQLPILLFHSNPRNIYLTERIIPMQEVIVRMVNPRKIVDEVLQFRAQNYPVKPYYLTTFYREGIEKRKTLLTLTESVFKVYKTSCLNPPASDQMKLLKMRKITNESVRDTFLLKMKAGPDATLLLDIIKSVPDFLQIDDDNQFNYSKIDMTVYDSHLAHVVAFEQKENEDEPLYTGKLYIDAQNAALLHAEFEINPKYINKAEYLFIAHRGRNVRIHPQQVIYNVSYKELNGKYYINYIRGDLYFKMKTKHQLFYSPFHIFLEMATCSIDTLNAKPFPRSERLKTTNIFSDTDFQYDAGFWGNFNIILPNEQLNEAISKIAAKVEEADEGTIK</sequence>
<evidence type="ECO:0000313" key="3">
    <source>
        <dbReference type="Proteomes" id="UP000544222"/>
    </source>
</evidence>
<dbReference type="RefSeq" id="WP_183413355.1">
    <property type="nucleotide sequence ID" value="NZ_JACHYB010000001.1"/>
</dbReference>
<evidence type="ECO:0000313" key="2">
    <source>
        <dbReference type="EMBL" id="MBB3187609.1"/>
    </source>
</evidence>
<dbReference type="Proteomes" id="UP000544222">
    <property type="component" value="Unassembled WGS sequence"/>
</dbReference>
<name>A0A7W5H2G9_9PORP</name>
<dbReference type="Gene3D" id="2.60.40.1120">
    <property type="entry name" value="Carboxypeptidase-like, regulatory domain"/>
    <property type="match status" value="1"/>
</dbReference>
<gene>
    <name evidence="2" type="ORF">FHX64_001772</name>
</gene>
<dbReference type="SUPFAM" id="SSF49464">
    <property type="entry name" value="Carboxypeptidase regulatory domain-like"/>
    <property type="match status" value="1"/>
</dbReference>
<feature type="chain" id="PRO_5030680423" description="CarboxypepD_reg-like domain-containing protein" evidence="1">
    <location>
        <begin position="20"/>
        <end position="515"/>
    </location>
</feature>
<comment type="caution">
    <text evidence="2">The sequence shown here is derived from an EMBL/GenBank/DDBJ whole genome shotgun (WGS) entry which is preliminary data.</text>
</comment>
<evidence type="ECO:0008006" key="4">
    <source>
        <dbReference type="Google" id="ProtNLM"/>
    </source>
</evidence>
<keyword evidence="3" id="KW-1185">Reference proteome</keyword>
<organism evidence="2 3">
    <name type="scientific">Microbacter margulisiae</name>
    <dbReference type="NCBI Taxonomy" id="1350067"/>
    <lineage>
        <taxon>Bacteria</taxon>
        <taxon>Pseudomonadati</taxon>
        <taxon>Bacteroidota</taxon>
        <taxon>Bacteroidia</taxon>
        <taxon>Bacteroidales</taxon>
        <taxon>Porphyromonadaceae</taxon>
        <taxon>Microbacter</taxon>
    </lineage>
</organism>
<accession>A0A7W5H2G9</accession>
<feature type="signal peptide" evidence="1">
    <location>
        <begin position="1"/>
        <end position="19"/>
    </location>
</feature>
<dbReference type="EMBL" id="JACHYB010000001">
    <property type="protein sequence ID" value="MBB3187609.1"/>
    <property type="molecule type" value="Genomic_DNA"/>
</dbReference>
<protein>
    <recommendedName>
        <fullName evidence="4">CarboxypepD_reg-like domain-containing protein</fullName>
    </recommendedName>
</protein>
<proteinExistence type="predicted"/>
<dbReference type="InterPro" id="IPR008969">
    <property type="entry name" value="CarboxyPept-like_regulatory"/>
</dbReference>
<evidence type="ECO:0000256" key="1">
    <source>
        <dbReference type="SAM" id="SignalP"/>
    </source>
</evidence>
<keyword evidence="1" id="KW-0732">Signal</keyword>
<dbReference type="Pfam" id="PF13715">
    <property type="entry name" value="CarbopepD_reg_2"/>
    <property type="match status" value="1"/>
</dbReference>
<dbReference type="AlphaFoldDB" id="A0A7W5H2G9"/>
<reference evidence="2 3" key="1">
    <citation type="submission" date="2020-08" db="EMBL/GenBank/DDBJ databases">
        <title>Genomic Encyclopedia of Type Strains, Phase IV (KMG-IV): sequencing the most valuable type-strain genomes for metagenomic binning, comparative biology and taxonomic classification.</title>
        <authorList>
            <person name="Goeker M."/>
        </authorList>
    </citation>
    <scope>NUCLEOTIDE SEQUENCE [LARGE SCALE GENOMIC DNA]</scope>
    <source>
        <strain evidence="2 3">DSM 27471</strain>
    </source>
</reference>